<accession>D8Q9X3</accession>
<dbReference type="HOGENOM" id="CLU_077575_1_0_1"/>
<dbReference type="KEGG" id="scm:SCHCO_02444218"/>
<gene>
    <name evidence="1" type="ORF">SCHCODRAFT_42809</name>
</gene>
<name>D8Q9X3_SCHCM</name>
<dbReference type="OrthoDB" id="2205812at2759"/>
<protein>
    <recommendedName>
        <fullName evidence="3">Reverse transcriptase domain-containing protein</fullName>
    </recommendedName>
</protein>
<dbReference type="VEuPathDB" id="FungiDB:SCHCODRAFT_02444218"/>
<dbReference type="AlphaFoldDB" id="D8Q9X3"/>
<evidence type="ECO:0000313" key="1">
    <source>
        <dbReference type="EMBL" id="EFI95734.1"/>
    </source>
</evidence>
<organism evidence="2">
    <name type="scientific">Schizophyllum commune (strain H4-8 / FGSC 9210)</name>
    <name type="common">Split gill fungus</name>
    <dbReference type="NCBI Taxonomy" id="578458"/>
    <lineage>
        <taxon>Eukaryota</taxon>
        <taxon>Fungi</taxon>
        <taxon>Dikarya</taxon>
        <taxon>Basidiomycota</taxon>
        <taxon>Agaricomycotina</taxon>
        <taxon>Agaricomycetes</taxon>
        <taxon>Agaricomycetidae</taxon>
        <taxon>Agaricales</taxon>
        <taxon>Schizophyllaceae</taxon>
        <taxon>Schizophyllum</taxon>
    </lineage>
</organism>
<proteinExistence type="predicted"/>
<reference evidence="1 2" key="1">
    <citation type="journal article" date="2010" name="Nat. Biotechnol.">
        <title>Genome sequence of the model mushroom Schizophyllum commune.</title>
        <authorList>
            <person name="Ohm R.A."/>
            <person name="de Jong J.F."/>
            <person name="Lugones L.G."/>
            <person name="Aerts A."/>
            <person name="Kothe E."/>
            <person name="Stajich J.E."/>
            <person name="de Vries R.P."/>
            <person name="Record E."/>
            <person name="Levasseur A."/>
            <person name="Baker S.E."/>
            <person name="Bartholomew K.A."/>
            <person name="Coutinho P.M."/>
            <person name="Erdmann S."/>
            <person name="Fowler T.J."/>
            <person name="Gathman A.C."/>
            <person name="Lombard V."/>
            <person name="Henrissat B."/>
            <person name="Knabe N."/>
            <person name="Kuees U."/>
            <person name="Lilly W.W."/>
            <person name="Lindquist E."/>
            <person name="Lucas S."/>
            <person name="Magnuson J.K."/>
            <person name="Piumi F."/>
            <person name="Raudaskoski M."/>
            <person name="Salamov A."/>
            <person name="Schmutz J."/>
            <person name="Schwarze F.W.M.R."/>
            <person name="vanKuyk P.A."/>
            <person name="Horton J.S."/>
            <person name="Grigoriev I.V."/>
            <person name="Woesten H.A.B."/>
        </authorList>
    </citation>
    <scope>NUCLEOTIDE SEQUENCE [LARGE SCALE GENOMIC DNA]</scope>
    <source>
        <strain evidence="2">H4-8 / FGSC 9210</strain>
    </source>
</reference>
<dbReference type="OMA" id="FPINARS"/>
<evidence type="ECO:0008006" key="3">
    <source>
        <dbReference type="Google" id="ProtNLM"/>
    </source>
</evidence>
<dbReference type="GeneID" id="9591628"/>
<dbReference type="eggNOG" id="ENOG502SCY7">
    <property type="taxonomic scope" value="Eukaryota"/>
</dbReference>
<keyword evidence="2" id="KW-1185">Reference proteome</keyword>
<sequence>MIRKSNIRGFEIPGQLERLKVRLFADDTSAFLSEFDDYSTLDRLLRTWCMAAKARFNIQKTEIIPVGSARFREEFIEAYKATGRWRDYPPNVRVAVEGSVVRILGAFFGNGIDDCGVWAPILDKILVALERWGRAHISLEGRRHVIQFTAAGMTQFLAEVQGMPDRVLQRLRAIARNFLWKGNEHPTVALEQLHQ</sequence>
<dbReference type="InParanoid" id="D8Q9X3"/>
<feature type="non-terminal residue" evidence="1">
    <location>
        <position position="195"/>
    </location>
</feature>
<evidence type="ECO:0000313" key="2">
    <source>
        <dbReference type="Proteomes" id="UP000007431"/>
    </source>
</evidence>
<dbReference type="EMBL" id="GL377308">
    <property type="protein sequence ID" value="EFI95734.1"/>
    <property type="molecule type" value="Genomic_DNA"/>
</dbReference>
<dbReference type="RefSeq" id="XP_003030637.1">
    <property type="nucleotide sequence ID" value="XM_003030591.1"/>
</dbReference>
<dbReference type="Proteomes" id="UP000007431">
    <property type="component" value="Unassembled WGS sequence"/>
</dbReference>